<gene>
    <name evidence="1" type="ORF">WUBG_17806</name>
</gene>
<evidence type="ECO:0000313" key="1">
    <source>
        <dbReference type="EMBL" id="EJW71286.1"/>
    </source>
</evidence>
<name>J9DP41_WUCBA</name>
<proteinExistence type="predicted"/>
<sequence length="53" mass="6050">MQLHDFSDLQTFPSRLRSLTICLSGNIFLEGFLRKVYTFISSMEVLQIIGIGL</sequence>
<dbReference type="AlphaFoldDB" id="J9DP41"/>
<dbReference type="Proteomes" id="UP000004810">
    <property type="component" value="Unassembled WGS sequence"/>
</dbReference>
<organism evidence="1 2">
    <name type="scientific">Wuchereria bancrofti</name>
    <dbReference type="NCBI Taxonomy" id="6293"/>
    <lineage>
        <taxon>Eukaryota</taxon>
        <taxon>Metazoa</taxon>
        <taxon>Ecdysozoa</taxon>
        <taxon>Nematoda</taxon>
        <taxon>Chromadorea</taxon>
        <taxon>Rhabditida</taxon>
        <taxon>Spirurina</taxon>
        <taxon>Spiruromorpha</taxon>
        <taxon>Filarioidea</taxon>
        <taxon>Onchocercidae</taxon>
        <taxon>Wuchereria</taxon>
    </lineage>
</organism>
<evidence type="ECO:0000313" key="2">
    <source>
        <dbReference type="Proteomes" id="UP000004810"/>
    </source>
</evidence>
<dbReference type="EMBL" id="ADBV01019014">
    <property type="protein sequence ID" value="EJW71286.1"/>
    <property type="molecule type" value="Genomic_DNA"/>
</dbReference>
<protein>
    <submittedName>
        <fullName evidence="1">Uncharacterized protein</fullName>
    </submittedName>
</protein>
<accession>J9DP41</accession>
<comment type="caution">
    <text evidence="1">The sequence shown here is derived from an EMBL/GenBank/DDBJ whole genome shotgun (WGS) entry which is preliminary data.</text>
</comment>
<reference evidence="2" key="1">
    <citation type="submission" date="2012-08" db="EMBL/GenBank/DDBJ databases">
        <title>The Genome Sequence of Wuchereria bancrofti.</title>
        <authorList>
            <person name="Nutman T.B."/>
            <person name="Fink D.L."/>
            <person name="Russ C."/>
            <person name="Young S."/>
            <person name="Zeng Q."/>
            <person name="Koehrsen M."/>
            <person name="Alvarado L."/>
            <person name="Berlin A."/>
            <person name="Chapman S.B."/>
            <person name="Chen Z."/>
            <person name="Freedman E."/>
            <person name="Gellesch M."/>
            <person name="Goldberg J."/>
            <person name="Griggs A."/>
            <person name="Gujja S."/>
            <person name="Heilman E.R."/>
            <person name="Heiman D."/>
            <person name="Hepburn T."/>
            <person name="Howarth C."/>
            <person name="Jen D."/>
            <person name="Larson L."/>
            <person name="Lewis B."/>
            <person name="Mehta T."/>
            <person name="Park D."/>
            <person name="Pearson M."/>
            <person name="Roberts A."/>
            <person name="Saif S."/>
            <person name="Shea T."/>
            <person name="Shenoy N."/>
            <person name="Sisk P."/>
            <person name="Stolte C."/>
            <person name="Sykes S."/>
            <person name="Walk T."/>
            <person name="White J."/>
            <person name="Yandava C."/>
            <person name="Haas B."/>
            <person name="Henn M.R."/>
            <person name="Nusbaum C."/>
            <person name="Birren B."/>
        </authorList>
    </citation>
    <scope>NUCLEOTIDE SEQUENCE [LARGE SCALE GENOMIC DNA]</scope>
    <source>
        <strain evidence="2">NA</strain>
    </source>
</reference>